<evidence type="ECO:0000313" key="3">
    <source>
        <dbReference type="Proteomes" id="UP000252519"/>
    </source>
</evidence>
<keyword evidence="3" id="KW-1185">Reference proteome</keyword>
<organism evidence="2 3">
    <name type="scientific">Ancylostoma caninum</name>
    <name type="common">Dog hookworm</name>
    <dbReference type="NCBI Taxonomy" id="29170"/>
    <lineage>
        <taxon>Eukaryota</taxon>
        <taxon>Metazoa</taxon>
        <taxon>Ecdysozoa</taxon>
        <taxon>Nematoda</taxon>
        <taxon>Chromadorea</taxon>
        <taxon>Rhabditida</taxon>
        <taxon>Rhabditina</taxon>
        <taxon>Rhabditomorpha</taxon>
        <taxon>Strongyloidea</taxon>
        <taxon>Ancylostomatidae</taxon>
        <taxon>Ancylostomatinae</taxon>
        <taxon>Ancylostoma</taxon>
    </lineage>
</organism>
<dbReference type="Gene3D" id="3.30.160.60">
    <property type="entry name" value="Classic Zinc Finger"/>
    <property type="match status" value="1"/>
</dbReference>
<dbReference type="EMBL" id="JOJR01000066">
    <property type="protein sequence ID" value="RCN47152.1"/>
    <property type="molecule type" value="Genomic_DNA"/>
</dbReference>
<dbReference type="SMART" id="SM00355">
    <property type="entry name" value="ZnF_C2H2"/>
    <property type="match status" value="4"/>
</dbReference>
<accession>A0A368GRZ4</accession>
<reference evidence="2 3" key="1">
    <citation type="submission" date="2014-10" db="EMBL/GenBank/DDBJ databases">
        <title>Draft genome of the hookworm Ancylostoma caninum.</title>
        <authorList>
            <person name="Mitreva M."/>
        </authorList>
    </citation>
    <scope>NUCLEOTIDE SEQUENCE [LARGE SCALE GENOMIC DNA]</scope>
    <source>
        <strain evidence="2 3">Baltimore</strain>
    </source>
</reference>
<dbReference type="AlphaFoldDB" id="A0A368GRZ4"/>
<evidence type="ECO:0000313" key="2">
    <source>
        <dbReference type="EMBL" id="RCN47152.1"/>
    </source>
</evidence>
<dbReference type="PROSITE" id="PS00028">
    <property type="entry name" value="ZINC_FINGER_C2H2_1"/>
    <property type="match status" value="2"/>
</dbReference>
<dbReference type="Proteomes" id="UP000252519">
    <property type="component" value="Unassembled WGS sequence"/>
</dbReference>
<proteinExistence type="predicted"/>
<comment type="caution">
    <text evidence="2">The sequence shown here is derived from an EMBL/GenBank/DDBJ whole genome shotgun (WGS) entry which is preliminary data.</text>
</comment>
<gene>
    <name evidence="2" type="ORF">ANCCAN_06729</name>
</gene>
<feature type="domain" description="C2H2-type" evidence="1">
    <location>
        <begin position="62"/>
        <end position="83"/>
    </location>
</feature>
<sequence length="165" mass="19201">MYKARVEFCRSLCDLLPSHDFCDLCDRVIHTAGLSAHMQDVHGELLQVASLNIPQELPKMPCGLCHRTFLCYSALERHMLMDHDIAMRNVYLNYFKGTRKMICGYCGETDRNIVDHLLERHGKQITVSVEMIQCPRCPLRFEVSQHYEEHIQEHCRGFEGSEEET</sequence>
<name>A0A368GRZ4_ANCCA</name>
<protein>
    <submittedName>
        <fullName evidence="2">Zinc finger, C2H2 type</fullName>
    </submittedName>
</protein>
<feature type="domain" description="C2H2-type" evidence="1">
    <location>
        <begin position="134"/>
        <end position="154"/>
    </location>
</feature>
<dbReference type="InterPro" id="IPR013087">
    <property type="entry name" value="Znf_C2H2_type"/>
</dbReference>
<dbReference type="OrthoDB" id="5889337at2759"/>
<evidence type="ECO:0000259" key="1">
    <source>
        <dbReference type="PROSITE" id="PS00028"/>
    </source>
</evidence>